<organism evidence="3">
    <name type="scientific">viral metagenome</name>
    <dbReference type="NCBI Taxonomy" id="1070528"/>
    <lineage>
        <taxon>unclassified sequences</taxon>
        <taxon>metagenomes</taxon>
        <taxon>organismal metagenomes</taxon>
    </lineage>
</organism>
<accession>A0A6M3K349</accession>
<reference evidence="3" key="1">
    <citation type="submission" date="2020-03" db="EMBL/GenBank/DDBJ databases">
        <title>The deep terrestrial virosphere.</title>
        <authorList>
            <person name="Holmfeldt K."/>
            <person name="Nilsson E."/>
            <person name="Simone D."/>
            <person name="Lopez-Fernandez M."/>
            <person name="Wu X."/>
            <person name="de Brujin I."/>
            <person name="Lundin D."/>
            <person name="Andersson A."/>
            <person name="Bertilsson S."/>
            <person name="Dopson M."/>
        </authorList>
    </citation>
    <scope>NUCLEOTIDE SEQUENCE</scope>
    <source>
        <strain evidence="3">MM415A01437</strain>
    </source>
</reference>
<feature type="compositionally biased region" description="Low complexity" evidence="1">
    <location>
        <begin position="576"/>
        <end position="585"/>
    </location>
</feature>
<dbReference type="Pfam" id="PF04233">
    <property type="entry name" value="Phage_Mu_F"/>
    <property type="match status" value="1"/>
</dbReference>
<dbReference type="AlphaFoldDB" id="A0A6M3K349"/>
<evidence type="ECO:0000256" key="1">
    <source>
        <dbReference type="SAM" id="MobiDB-lite"/>
    </source>
</evidence>
<proteinExistence type="predicted"/>
<feature type="domain" description="Phage head morphogenesis" evidence="2">
    <location>
        <begin position="402"/>
        <end position="530"/>
    </location>
</feature>
<evidence type="ECO:0000313" key="3">
    <source>
        <dbReference type="EMBL" id="QJA76820.1"/>
    </source>
</evidence>
<dbReference type="Pfam" id="PF18907">
    <property type="entry name" value="DUF5662"/>
    <property type="match status" value="1"/>
</dbReference>
<evidence type="ECO:0000259" key="2">
    <source>
        <dbReference type="Pfam" id="PF04233"/>
    </source>
</evidence>
<feature type="region of interest" description="Disordered" evidence="1">
    <location>
        <begin position="206"/>
        <end position="225"/>
    </location>
</feature>
<feature type="region of interest" description="Disordered" evidence="1">
    <location>
        <begin position="561"/>
        <end position="585"/>
    </location>
</feature>
<protein>
    <submittedName>
        <fullName evidence="3">Putative capsid morphogenesis protein</fullName>
    </submittedName>
</protein>
<dbReference type="EMBL" id="MT142245">
    <property type="protein sequence ID" value="QJA76820.1"/>
    <property type="molecule type" value="Genomic_DNA"/>
</dbReference>
<name>A0A6M3K349_9ZZZZ</name>
<dbReference type="InterPro" id="IPR006528">
    <property type="entry name" value="Phage_head_morphogenesis_dom"/>
</dbReference>
<sequence length="824" mass="93078">MYTLAEKYGLKIAEKLTIKAKPKVTKKPKPVDKEKTEFVFRTNTNKYEKEFQKVMIDYFKDQEKEALSVISKSYFPFDSIEEHILMPSIGLTRVFPRKKKVVQKGKSNESQEMKDLFEKRTKLHIKLVQKYVQKVIDLEDKRLDKDLLKKELVHDQSKFEEPEYTPYLHVNWHYHLKDKGEEYTPSEEIKNQMDKATFHHVKNNKHHPEYWDKSSTGDVINRNDRDKTPEKMVDATKMPLDYIASMVADWLAMSEEKKTDPFDWAKKMVNKRWKFTKAQVRLIDDLLGALAITKITVVGKKEIGLSTIFKASPNALPDRFDFSGWSYKDSKWNKRLQKEGGLFIKKVYDKEGRRVWDDLAYRIEGGLEGAFDIDNPLVQEFLEDYAFTFAQGINDTTVGSLQAAMSVGMEEGLGMDGIAKLVRDVFDNCSKYRSLLIARTETIRASNGAARMAYEQSGVVEGMEWLVTRDDRTCPFCMSMSGKIIGLDEVFFDLGDKLTVGAGKDKSTIVFDYEAVEHPPLHPNCRCTVIPRIYEEYQLPKSIGLRVFLKGGPGSGNYGHVGRRGQVGGSGGGTGTSPSLRGSSTDVNVVGQATVAAMKELNITDTDIESVVKVEGWSSKCKVDVERGTVVVNNTWKDKDGEDVGSMIFTLPIPSKNKEETGKAFFDYLTISADGQGKSVGSDVMRRSEDLFRKAGMTEVALLADISIGTYSWAKAGYDYSMKDTLTESKALLRNYVLDTSKNFGVKFSKERKVEIDKQIASCKSARDIAVFAIPELKAKVSKYKRLGDFENEDVPGKLVVDIGKAFMLADGAHGQWNGVKKLR</sequence>
<feature type="compositionally biased region" description="Gly residues" evidence="1">
    <location>
        <begin position="561"/>
        <end position="575"/>
    </location>
</feature>
<gene>
    <name evidence="3" type="ORF">MM415A01437_0010</name>
</gene>
<dbReference type="InterPro" id="IPR043721">
    <property type="entry name" value="DUF5662"/>
</dbReference>